<dbReference type="STRING" id="1313304.CALK_1722"/>
<keyword evidence="2" id="KW-1185">Reference proteome</keyword>
<sequence>MSRLFPDARDYRTVALPLSAEKRDRIEERTGEEILPGQREEYQYYEMLNRDGVVIGYTQAVTQRGEFGAIEFVFGMDTTHTINTIYIQRARERDRTFRQDEFLETFVGLGIEGIDTLEDPAGEDATIATTGVTVGVRKALVSFEELVLAD</sequence>
<accession>U7DAF8</accession>
<organism evidence="1 2">
    <name type="scientific">Chitinivibrio alkaliphilus ACht1</name>
    <dbReference type="NCBI Taxonomy" id="1313304"/>
    <lineage>
        <taxon>Bacteria</taxon>
        <taxon>Pseudomonadati</taxon>
        <taxon>Fibrobacterota</taxon>
        <taxon>Chitinivibrionia</taxon>
        <taxon>Chitinivibrionales</taxon>
        <taxon>Chitinivibrionaceae</taxon>
        <taxon>Chitinivibrio</taxon>
    </lineage>
</organism>
<reference evidence="1 2" key="1">
    <citation type="journal article" date="2013" name="Environ. Microbiol.">
        <title>Genome analysis of Chitinivibrio alkaliphilus gen. nov., sp. nov., a novel extremely haloalkaliphilic anaerobic chitinolytic bacterium from the candidate phylum Termite Group 3.</title>
        <authorList>
            <person name="Sorokin D.Y."/>
            <person name="Gumerov V.M."/>
            <person name="Rakitin A.L."/>
            <person name="Beletsky A.V."/>
            <person name="Damste J.S."/>
            <person name="Muyzer G."/>
            <person name="Mardanov A.V."/>
            <person name="Ravin N.V."/>
        </authorList>
    </citation>
    <scope>NUCLEOTIDE SEQUENCE [LARGE SCALE GENOMIC DNA]</scope>
    <source>
        <strain evidence="1 2">ACht1</strain>
    </source>
</reference>
<comment type="caution">
    <text evidence="1">The sequence shown here is derived from an EMBL/GenBank/DDBJ whole genome shotgun (WGS) entry which is preliminary data.</text>
</comment>
<dbReference type="Proteomes" id="UP000017148">
    <property type="component" value="Unassembled WGS sequence"/>
</dbReference>
<gene>
    <name evidence="1" type="ORF">CALK_1722</name>
</gene>
<protein>
    <recommendedName>
        <fullName evidence="3">FMN-binding domain-containing protein</fullName>
    </recommendedName>
</protein>
<name>U7DAF8_9BACT</name>
<dbReference type="AlphaFoldDB" id="U7DAF8"/>
<evidence type="ECO:0000313" key="2">
    <source>
        <dbReference type="Proteomes" id="UP000017148"/>
    </source>
</evidence>
<evidence type="ECO:0008006" key="3">
    <source>
        <dbReference type="Google" id="ProtNLM"/>
    </source>
</evidence>
<proteinExistence type="predicted"/>
<evidence type="ECO:0000313" key="1">
    <source>
        <dbReference type="EMBL" id="ERP31375.1"/>
    </source>
</evidence>
<dbReference type="EMBL" id="ASJR01000014">
    <property type="protein sequence ID" value="ERP31375.1"/>
    <property type="molecule type" value="Genomic_DNA"/>
</dbReference>